<feature type="domain" description="Transposase InsH N-terminal" evidence="1">
    <location>
        <begin position="17"/>
        <end position="81"/>
    </location>
</feature>
<evidence type="ECO:0000313" key="3">
    <source>
        <dbReference type="EMBL" id="CBI06852.1"/>
    </source>
</evidence>
<protein>
    <submittedName>
        <fullName evidence="2">Transposase of ISCARN76, IS5 family IS5 group N terminal part</fullName>
    </submittedName>
</protein>
<accession>E6QHU8</accession>
<comment type="caution">
    <text evidence="2">The sequence shown here is derived from an EMBL/GenBank/DDBJ whole genome shotgun (WGS) entry which is preliminary data.</text>
</comment>
<name>E6QHU8_9ZZZZ</name>
<dbReference type="AlphaFoldDB" id="E6QHU8"/>
<dbReference type="InterPro" id="IPR008490">
    <property type="entry name" value="Transposase_InsH_N"/>
</dbReference>
<dbReference type="EMBL" id="CABQ01000100">
    <property type="protein sequence ID" value="CBI07516.1"/>
    <property type="molecule type" value="Genomic_DNA"/>
</dbReference>
<dbReference type="PANTHER" id="PTHR35604:SF2">
    <property type="entry name" value="TRANSPOSASE INSH FOR INSERTION SEQUENCE ELEMENT IS5A-RELATED"/>
    <property type="match status" value="1"/>
</dbReference>
<gene>
    <name evidence="2" type="ORF">CARN6_0087</name>
    <name evidence="3" type="ORF">CARN6_0128</name>
    <name evidence="4" type="ORF">CARN6_0862</name>
</gene>
<dbReference type="Pfam" id="PF05598">
    <property type="entry name" value="DUF772"/>
    <property type="match status" value="1"/>
</dbReference>
<proteinExistence type="predicted"/>
<sequence length="126" mass="14356">MRQLTFATQPSFEKYARKSRREEFLSTMQAVLPWAELEARIAPHYPKAGKGRQPVGLSIMLRIYFLQHWFALSDPGAEDALFMSRRCCAASAASISGARRCRTKRRSSTSAICLKPMMYAVKCSMW</sequence>
<evidence type="ECO:0000313" key="2">
    <source>
        <dbReference type="EMBL" id="CBI06812.1"/>
    </source>
</evidence>
<evidence type="ECO:0000313" key="4">
    <source>
        <dbReference type="EMBL" id="CBI07516.1"/>
    </source>
</evidence>
<evidence type="ECO:0000259" key="1">
    <source>
        <dbReference type="Pfam" id="PF05598"/>
    </source>
</evidence>
<organism evidence="2">
    <name type="scientific">mine drainage metagenome</name>
    <dbReference type="NCBI Taxonomy" id="410659"/>
    <lineage>
        <taxon>unclassified sequences</taxon>
        <taxon>metagenomes</taxon>
        <taxon>ecological metagenomes</taxon>
    </lineage>
</organism>
<dbReference type="EMBL" id="CABQ01000025">
    <property type="protein sequence ID" value="CBI06812.1"/>
    <property type="molecule type" value="Genomic_DNA"/>
</dbReference>
<reference evidence="2" key="1">
    <citation type="submission" date="2009-10" db="EMBL/GenBank/DDBJ databases">
        <title>Diversity of trophic interactions inside an arsenic-rich microbial ecosystem.</title>
        <authorList>
            <person name="Bertin P.N."/>
            <person name="Heinrich-Salmeron A."/>
            <person name="Pelletier E."/>
            <person name="Goulhen-Chollet F."/>
            <person name="Arsene-Ploetze F."/>
            <person name="Gallien S."/>
            <person name="Calteau A."/>
            <person name="Vallenet D."/>
            <person name="Casiot C."/>
            <person name="Chane-Woon-Ming B."/>
            <person name="Giloteaux L."/>
            <person name="Barakat M."/>
            <person name="Bonnefoy V."/>
            <person name="Bruneel O."/>
            <person name="Chandler M."/>
            <person name="Cleiss J."/>
            <person name="Duran R."/>
            <person name="Elbaz-Poulichet F."/>
            <person name="Fonknechten N."/>
            <person name="Lauga B."/>
            <person name="Mornico D."/>
            <person name="Ortet P."/>
            <person name="Schaeffer C."/>
            <person name="Siguier P."/>
            <person name="Alexander Thil Smith A."/>
            <person name="Van Dorsselaer A."/>
            <person name="Weissenbach J."/>
            <person name="Medigue C."/>
            <person name="Le Paslier D."/>
        </authorList>
    </citation>
    <scope>NUCLEOTIDE SEQUENCE</scope>
</reference>
<dbReference type="EMBL" id="CABQ01000027">
    <property type="protein sequence ID" value="CBI06852.1"/>
    <property type="molecule type" value="Genomic_DNA"/>
</dbReference>
<dbReference type="PANTHER" id="PTHR35604">
    <property type="entry name" value="TRANSPOSASE INSH FOR INSERTION SEQUENCE ELEMENT IS5A-RELATED"/>
    <property type="match status" value="1"/>
</dbReference>